<dbReference type="InterPro" id="IPR008331">
    <property type="entry name" value="Ferritin_DPS_dom"/>
</dbReference>
<dbReference type="InterPro" id="IPR009078">
    <property type="entry name" value="Ferritin-like_SF"/>
</dbReference>
<evidence type="ECO:0000256" key="5">
    <source>
        <dbReference type="RuleBase" id="RU361145"/>
    </source>
</evidence>
<dbReference type="SUPFAM" id="SSF47240">
    <property type="entry name" value="Ferritin-like"/>
    <property type="match status" value="1"/>
</dbReference>
<dbReference type="InterPro" id="IPR001519">
    <property type="entry name" value="Ferritin"/>
</dbReference>
<comment type="similarity">
    <text evidence="1 5">Belongs to the ferritin family.</text>
</comment>
<dbReference type="InterPro" id="IPR012347">
    <property type="entry name" value="Ferritin-like"/>
</dbReference>
<evidence type="ECO:0000256" key="4">
    <source>
        <dbReference type="ARBA" id="ARBA00023004"/>
    </source>
</evidence>
<reference evidence="7" key="1">
    <citation type="journal article" date="2023" name="Insect Mol. Biol.">
        <title>Genome sequencing provides insights into the evolution of gene families encoding plant cell wall-degrading enzymes in longhorned beetles.</title>
        <authorList>
            <person name="Shin N.R."/>
            <person name="Okamura Y."/>
            <person name="Kirsch R."/>
            <person name="Pauchet Y."/>
        </authorList>
    </citation>
    <scope>NUCLEOTIDE SEQUENCE</scope>
    <source>
        <strain evidence="7">MMC_N1</strain>
    </source>
</reference>
<evidence type="ECO:0000313" key="7">
    <source>
        <dbReference type="EMBL" id="KAJ8976524.1"/>
    </source>
</evidence>
<sequence>MIKTLLSFRTSILLKKYENLLKPFTPQIKYYTKDCSEDDTPGRHQYHKDVEEAINQQICAEFNAAYAYLSMACYFGRTELALPGCQGFFMDMWEEELEHATVFINFQLMRGAHVRLAPINVPESQDWKSIVNGFGVAVDMEKLIKEKLCGVFQVAEKHKDLQVMDLVSTQFMEEQNRSICELSRLLTMAKMADNPTGEYLFDKLLYNNFVEKSKDNAMYKTKLDLKEDKVYK</sequence>
<evidence type="ECO:0000313" key="8">
    <source>
        <dbReference type="Proteomes" id="UP001162164"/>
    </source>
</evidence>
<protein>
    <recommendedName>
        <fullName evidence="5">Ferritin</fullName>
        <ecNumber evidence="5">1.16.3.1</ecNumber>
    </recommendedName>
</protein>
<accession>A0ABQ9JG13</accession>
<dbReference type="Pfam" id="PF00210">
    <property type="entry name" value="Ferritin"/>
    <property type="match status" value="1"/>
</dbReference>
<keyword evidence="2 5" id="KW-0409">Iron storage</keyword>
<dbReference type="CDD" id="cd01056">
    <property type="entry name" value="Euk_Ferritin"/>
    <property type="match status" value="1"/>
</dbReference>
<evidence type="ECO:0000256" key="3">
    <source>
        <dbReference type="ARBA" id="ARBA00022723"/>
    </source>
</evidence>
<dbReference type="InterPro" id="IPR009040">
    <property type="entry name" value="Ferritin-like_diiron"/>
</dbReference>
<gene>
    <name evidence="7" type="ORF">NQ317_007042</name>
</gene>
<dbReference type="PROSITE" id="PS50905">
    <property type="entry name" value="FERRITIN_LIKE"/>
    <property type="match status" value="1"/>
</dbReference>
<proteinExistence type="inferred from homology"/>
<keyword evidence="8" id="KW-1185">Reference proteome</keyword>
<keyword evidence="5" id="KW-0560">Oxidoreductase</keyword>
<dbReference type="Gene3D" id="1.20.1260.10">
    <property type="match status" value="1"/>
</dbReference>
<dbReference type="Proteomes" id="UP001162164">
    <property type="component" value="Unassembled WGS sequence"/>
</dbReference>
<comment type="catalytic activity">
    <reaction evidence="5">
        <text>4 Fe(2+) + O2 + 4 H(+) = 4 Fe(3+) + 2 H2O</text>
        <dbReference type="Rhea" id="RHEA:11148"/>
        <dbReference type="ChEBI" id="CHEBI:15377"/>
        <dbReference type="ChEBI" id="CHEBI:15378"/>
        <dbReference type="ChEBI" id="CHEBI:15379"/>
        <dbReference type="ChEBI" id="CHEBI:29033"/>
        <dbReference type="ChEBI" id="CHEBI:29034"/>
        <dbReference type="EC" id="1.16.3.1"/>
    </reaction>
</comment>
<evidence type="ECO:0000259" key="6">
    <source>
        <dbReference type="PROSITE" id="PS50905"/>
    </source>
</evidence>
<organism evidence="7 8">
    <name type="scientific">Molorchus minor</name>
    <dbReference type="NCBI Taxonomy" id="1323400"/>
    <lineage>
        <taxon>Eukaryota</taxon>
        <taxon>Metazoa</taxon>
        <taxon>Ecdysozoa</taxon>
        <taxon>Arthropoda</taxon>
        <taxon>Hexapoda</taxon>
        <taxon>Insecta</taxon>
        <taxon>Pterygota</taxon>
        <taxon>Neoptera</taxon>
        <taxon>Endopterygota</taxon>
        <taxon>Coleoptera</taxon>
        <taxon>Polyphaga</taxon>
        <taxon>Cucujiformia</taxon>
        <taxon>Chrysomeloidea</taxon>
        <taxon>Cerambycidae</taxon>
        <taxon>Lamiinae</taxon>
        <taxon>Monochamini</taxon>
        <taxon>Molorchus</taxon>
    </lineage>
</organism>
<feature type="domain" description="Ferritin-like diiron" evidence="6">
    <location>
        <begin position="44"/>
        <end position="193"/>
    </location>
</feature>
<evidence type="ECO:0000256" key="1">
    <source>
        <dbReference type="ARBA" id="ARBA00007513"/>
    </source>
</evidence>
<dbReference type="PANTHER" id="PTHR11431">
    <property type="entry name" value="FERRITIN"/>
    <property type="match status" value="1"/>
</dbReference>
<keyword evidence="3 5" id="KW-0479">Metal-binding</keyword>
<evidence type="ECO:0000256" key="2">
    <source>
        <dbReference type="ARBA" id="ARBA00022434"/>
    </source>
</evidence>
<dbReference type="EC" id="1.16.3.1" evidence="5"/>
<dbReference type="EMBL" id="JAPWTJ010000660">
    <property type="protein sequence ID" value="KAJ8976524.1"/>
    <property type="molecule type" value="Genomic_DNA"/>
</dbReference>
<comment type="caution">
    <text evidence="7">The sequence shown here is derived from an EMBL/GenBank/DDBJ whole genome shotgun (WGS) entry which is preliminary data.</text>
</comment>
<name>A0ABQ9JG13_9CUCU</name>
<dbReference type="PANTHER" id="PTHR11431:SF75">
    <property type="entry name" value="FERRITIN"/>
    <property type="match status" value="1"/>
</dbReference>
<comment type="function">
    <text evidence="5">Stores iron in a soluble, non-toxic, readily available form. Important for iron homeostasis. Iron is taken up in the ferrous form and deposited as ferric hydroxides after oxidation.</text>
</comment>
<keyword evidence="4 5" id="KW-0408">Iron</keyword>